<dbReference type="Proteomes" id="UP001266305">
    <property type="component" value="Unassembled WGS sequence"/>
</dbReference>
<feature type="region of interest" description="Disordered" evidence="1">
    <location>
        <begin position="1"/>
        <end position="28"/>
    </location>
</feature>
<accession>A0ABQ9W819</accession>
<gene>
    <name evidence="2" type="ORF">P7K49_003834</name>
</gene>
<dbReference type="EMBL" id="JASSZA010000002">
    <property type="protein sequence ID" value="KAK2116948.1"/>
    <property type="molecule type" value="Genomic_DNA"/>
</dbReference>
<evidence type="ECO:0000313" key="3">
    <source>
        <dbReference type="Proteomes" id="UP001266305"/>
    </source>
</evidence>
<evidence type="ECO:0000256" key="1">
    <source>
        <dbReference type="SAM" id="MobiDB-lite"/>
    </source>
</evidence>
<organism evidence="2 3">
    <name type="scientific">Saguinus oedipus</name>
    <name type="common">Cotton-top tamarin</name>
    <name type="synonym">Oedipomidas oedipus</name>
    <dbReference type="NCBI Taxonomy" id="9490"/>
    <lineage>
        <taxon>Eukaryota</taxon>
        <taxon>Metazoa</taxon>
        <taxon>Chordata</taxon>
        <taxon>Craniata</taxon>
        <taxon>Vertebrata</taxon>
        <taxon>Euteleostomi</taxon>
        <taxon>Mammalia</taxon>
        <taxon>Eutheria</taxon>
        <taxon>Euarchontoglires</taxon>
        <taxon>Primates</taxon>
        <taxon>Haplorrhini</taxon>
        <taxon>Platyrrhini</taxon>
        <taxon>Cebidae</taxon>
        <taxon>Callitrichinae</taxon>
        <taxon>Saguinus</taxon>
    </lineage>
</organism>
<reference evidence="2 3" key="1">
    <citation type="submission" date="2023-05" db="EMBL/GenBank/DDBJ databases">
        <title>B98-5 Cell Line De Novo Hybrid Assembly: An Optical Mapping Approach.</title>
        <authorList>
            <person name="Kananen K."/>
            <person name="Auerbach J.A."/>
            <person name="Kautto E."/>
            <person name="Blachly J.S."/>
        </authorList>
    </citation>
    <scope>NUCLEOTIDE SEQUENCE [LARGE SCALE GENOMIC DNA]</scope>
    <source>
        <strain evidence="2">B95-8</strain>
        <tissue evidence="2">Cell line</tissue>
    </source>
</reference>
<keyword evidence="3" id="KW-1185">Reference proteome</keyword>
<comment type="caution">
    <text evidence="2">The sequence shown here is derived from an EMBL/GenBank/DDBJ whole genome shotgun (WGS) entry which is preliminary data.</text>
</comment>
<sequence length="149" mass="16536">MTEYCGESQRASASLSSRQKYTRNRQRRVRVTCVSAERQPAGAGGIMDEKVFTKELDRAAERVQAAVRVPGQEPLREGELYSGSTQPPLGRPRRRKGGREEGATWRRPPARAPRVTETGAQPGRRRLPSDPASPASLAGIGCRRQRRLK</sequence>
<feature type="compositionally biased region" description="Low complexity" evidence="1">
    <location>
        <begin position="8"/>
        <end position="19"/>
    </location>
</feature>
<feature type="region of interest" description="Disordered" evidence="1">
    <location>
        <begin position="67"/>
        <end position="149"/>
    </location>
</feature>
<protein>
    <submittedName>
        <fullName evidence="2">Uncharacterized protein</fullName>
    </submittedName>
</protein>
<name>A0ABQ9W819_SAGOE</name>
<proteinExistence type="predicted"/>
<evidence type="ECO:0000313" key="2">
    <source>
        <dbReference type="EMBL" id="KAK2116948.1"/>
    </source>
</evidence>